<comment type="caution">
    <text evidence="10">The sequence shown here is derived from an EMBL/GenBank/DDBJ whole genome shotgun (WGS) entry which is preliminary data.</text>
</comment>
<dbReference type="Pfam" id="PF13424">
    <property type="entry name" value="TPR_12"/>
    <property type="match status" value="3"/>
</dbReference>
<dbReference type="Pfam" id="PF03704">
    <property type="entry name" value="BTAD"/>
    <property type="match status" value="1"/>
</dbReference>
<feature type="compositionally biased region" description="Pro residues" evidence="8">
    <location>
        <begin position="675"/>
        <end position="699"/>
    </location>
</feature>
<dbReference type="SUPFAM" id="SSF52540">
    <property type="entry name" value="P-loop containing nucleoside triphosphate hydrolases"/>
    <property type="match status" value="1"/>
</dbReference>
<dbReference type="InterPro" id="IPR011990">
    <property type="entry name" value="TPR-like_helical_dom_sf"/>
</dbReference>
<dbReference type="Proteomes" id="UP001605990">
    <property type="component" value="Unassembled WGS sequence"/>
</dbReference>
<keyword evidence="5" id="KW-0804">Transcription</keyword>
<dbReference type="SUPFAM" id="SSF46894">
    <property type="entry name" value="C-terminal effector domain of the bipartite response regulators"/>
    <property type="match status" value="1"/>
</dbReference>
<dbReference type="Gene3D" id="3.40.50.300">
    <property type="entry name" value="P-loop containing nucleotide triphosphate hydrolases"/>
    <property type="match status" value="1"/>
</dbReference>
<evidence type="ECO:0000256" key="3">
    <source>
        <dbReference type="ARBA" id="ARBA00023015"/>
    </source>
</evidence>
<dbReference type="Gene3D" id="1.25.40.10">
    <property type="entry name" value="Tetratricopeptide repeat domain"/>
    <property type="match status" value="2"/>
</dbReference>
<dbReference type="InterPro" id="IPR001867">
    <property type="entry name" value="OmpR/PhoB-type_DNA-bd"/>
</dbReference>
<feature type="compositionally biased region" description="Gly residues" evidence="8">
    <location>
        <begin position="259"/>
        <end position="291"/>
    </location>
</feature>
<evidence type="ECO:0000313" key="10">
    <source>
        <dbReference type="EMBL" id="MFG6300891.1"/>
    </source>
</evidence>
<dbReference type="InterPro" id="IPR005158">
    <property type="entry name" value="BTAD"/>
</dbReference>
<dbReference type="PANTHER" id="PTHR35807:SF1">
    <property type="entry name" value="TRANSCRIPTIONAL REGULATOR REDD"/>
    <property type="match status" value="1"/>
</dbReference>
<keyword evidence="4 7" id="KW-0238">DNA-binding</keyword>
<evidence type="ECO:0000313" key="11">
    <source>
        <dbReference type="Proteomes" id="UP001605990"/>
    </source>
</evidence>
<feature type="repeat" description="TPR" evidence="6">
    <location>
        <begin position="854"/>
        <end position="887"/>
    </location>
</feature>
<evidence type="ECO:0000256" key="8">
    <source>
        <dbReference type="SAM" id="MobiDB-lite"/>
    </source>
</evidence>
<feature type="domain" description="OmpR/PhoB-type" evidence="9">
    <location>
        <begin position="1"/>
        <end position="95"/>
    </location>
</feature>
<evidence type="ECO:0000256" key="2">
    <source>
        <dbReference type="ARBA" id="ARBA00023012"/>
    </source>
</evidence>
<name>A0ABW7EDB0_STRRO</name>
<dbReference type="SMART" id="SM00028">
    <property type="entry name" value="TPR"/>
    <property type="match status" value="6"/>
</dbReference>
<evidence type="ECO:0000256" key="5">
    <source>
        <dbReference type="ARBA" id="ARBA00023163"/>
    </source>
</evidence>
<protein>
    <submittedName>
        <fullName evidence="10">BTAD domain-containing putative transcriptional regulator</fullName>
    </submittedName>
</protein>
<evidence type="ECO:0000256" key="7">
    <source>
        <dbReference type="PROSITE-ProRule" id="PRU01091"/>
    </source>
</evidence>
<dbReference type="PROSITE" id="PS50005">
    <property type="entry name" value="TPR"/>
    <property type="match status" value="1"/>
</dbReference>
<keyword evidence="2" id="KW-0902">Two-component regulatory system</keyword>
<dbReference type="PANTHER" id="PTHR35807">
    <property type="entry name" value="TRANSCRIPTIONAL REGULATOR REDD-RELATED"/>
    <property type="match status" value="1"/>
</dbReference>
<evidence type="ECO:0000259" key="9">
    <source>
        <dbReference type="PROSITE" id="PS51755"/>
    </source>
</evidence>
<dbReference type="EMBL" id="JBIENY010000524">
    <property type="protein sequence ID" value="MFG6300891.1"/>
    <property type="molecule type" value="Genomic_DNA"/>
</dbReference>
<dbReference type="SMART" id="SM00862">
    <property type="entry name" value="Trans_reg_C"/>
    <property type="match status" value="1"/>
</dbReference>
<feature type="DNA-binding region" description="OmpR/PhoB-type" evidence="7">
    <location>
        <begin position="1"/>
        <end position="95"/>
    </location>
</feature>
<evidence type="ECO:0000256" key="1">
    <source>
        <dbReference type="ARBA" id="ARBA00005820"/>
    </source>
</evidence>
<dbReference type="InterPro" id="IPR027417">
    <property type="entry name" value="P-loop_NTPase"/>
</dbReference>
<dbReference type="InterPro" id="IPR019734">
    <property type="entry name" value="TPR_rpt"/>
</dbReference>
<accession>A0ABW7EDB0</accession>
<evidence type="ECO:0000256" key="4">
    <source>
        <dbReference type="ARBA" id="ARBA00023125"/>
    </source>
</evidence>
<keyword evidence="11" id="KW-1185">Reference proteome</keyword>
<dbReference type="InterPro" id="IPR051677">
    <property type="entry name" value="AfsR-DnrI-RedD_regulator"/>
</dbReference>
<organism evidence="10 11">
    <name type="scientific">Streptomyces rochei</name>
    <name type="common">Streptomyces parvullus</name>
    <dbReference type="NCBI Taxonomy" id="1928"/>
    <lineage>
        <taxon>Bacteria</taxon>
        <taxon>Bacillati</taxon>
        <taxon>Actinomycetota</taxon>
        <taxon>Actinomycetes</taxon>
        <taxon>Kitasatosporales</taxon>
        <taxon>Streptomycetaceae</taxon>
        <taxon>Streptomyces</taxon>
        <taxon>Streptomyces rochei group</taxon>
    </lineage>
</organism>
<dbReference type="InterPro" id="IPR016032">
    <property type="entry name" value="Sig_transdc_resp-reg_C-effctor"/>
</dbReference>
<keyword evidence="3" id="KW-0805">Transcription regulation</keyword>
<evidence type="ECO:0000256" key="6">
    <source>
        <dbReference type="PROSITE-ProRule" id="PRU00339"/>
    </source>
</evidence>
<dbReference type="PROSITE" id="PS51755">
    <property type="entry name" value="OMPR_PHOB"/>
    <property type="match status" value="1"/>
</dbReference>
<dbReference type="SUPFAM" id="SSF48452">
    <property type="entry name" value="TPR-like"/>
    <property type="match status" value="3"/>
</dbReference>
<dbReference type="InterPro" id="IPR036388">
    <property type="entry name" value="WH-like_DNA-bd_sf"/>
</dbReference>
<dbReference type="Gene3D" id="1.10.10.10">
    <property type="entry name" value="Winged helix-like DNA-binding domain superfamily/Winged helix DNA-binding domain"/>
    <property type="match status" value="2"/>
</dbReference>
<dbReference type="InterPro" id="IPR042197">
    <property type="entry name" value="Apaf_helical"/>
</dbReference>
<dbReference type="SMART" id="SM01043">
    <property type="entry name" value="BTAD"/>
    <property type="match status" value="1"/>
</dbReference>
<dbReference type="RefSeq" id="WP_394396183.1">
    <property type="nucleotide sequence ID" value="NZ_JBIENY010000524.1"/>
</dbReference>
<comment type="similarity">
    <text evidence="1">Belongs to the AfsR/DnrI/RedD regulatory family.</text>
</comment>
<keyword evidence="6" id="KW-0802">TPR repeat</keyword>
<feature type="region of interest" description="Disordered" evidence="8">
    <location>
        <begin position="247"/>
        <end position="302"/>
    </location>
</feature>
<reference evidence="10 11" key="1">
    <citation type="submission" date="2024-10" db="EMBL/GenBank/DDBJ databases">
        <title>Draft genome assembly of a novel steroid transforming actinomycete isolated from African clawed frog Xenopus laevis.</title>
        <authorList>
            <person name="Bragin E."/>
            <person name="Kollerov V."/>
            <person name="Donova M.V."/>
        </authorList>
    </citation>
    <scope>NUCLEOTIDE SEQUENCE [LARGE SCALE GENOMIC DNA]</scope>
    <source>
        <strain evidence="10 11">MTOC-St3</strain>
    </source>
</reference>
<proteinExistence type="inferred from homology"/>
<dbReference type="PRINTS" id="PR00364">
    <property type="entry name" value="DISEASERSIST"/>
</dbReference>
<dbReference type="CDD" id="cd15831">
    <property type="entry name" value="BTAD"/>
    <property type="match status" value="1"/>
</dbReference>
<dbReference type="Gene3D" id="1.10.8.430">
    <property type="entry name" value="Helical domain of apoptotic protease-activating factors"/>
    <property type="match status" value="1"/>
</dbReference>
<feature type="region of interest" description="Disordered" evidence="8">
    <location>
        <begin position="667"/>
        <end position="699"/>
    </location>
</feature>
<gene>
    <name evidence="10" type="ORF">ACGU38_36770</name>
</gene>
<sequence length="1024" mass="108857">MTVRFSILGPVEVSVAGRPLPGMAPRHRGVLAHLLLNARTVLGAGQIIDAMWGPAPPDTARAQIHASVAAVRRVLRAAGAAELLQTRPAGYVMALEPGQLDLEDFGDRLREADRADDPAHAAERIRQALSLWRGRPLADVKADYAAGARVRLQERRLTAYEHLADLELSLGRHEQLVDELSALVAAHPLRERLTGRLMLALHRAGRQADALAAARGLRRALAEQQGLDPGREFAALEQAVLRDDPALAARTHPAPRPGTGTGTGTGTGAGPGTGPGPGTGAGLGLGLGAAGGPAAPAPPGRARVPHPPRPNVLPYDSPDFSGRAAELAQLLAEPRGEDGEVTVSVIDGMAGIGKTALAVHAGHRLDERYPDGRLFVDLQAHTAGRAPMDAGSALGVLLRQLGIPAEQIPVSVAERAGLWRAELAGRRVLVVLDNVAGTDHVRPFLPGATRSLLLVTSRRRLTGLDGAACLSLDPLPAADAIELFTRIVGQRVDDEPLAALDILHLCGFLPLAVRIAAARLRHRQQWTAAHLADRLRDQRRRLAELSTSERGVAAAFAMSYQQLETEQRRMFRLLGLHPGPDVGSRAAAALAGVTPERAERLLEDLLDAHMVRQDEADRYTLHDLLRQYAHALAEDEESPAARRAALTRLFDHCVAGASAAAALLFPEDPRTDAPGLPPADAPAPPPADAPDAPGAPPVPLRDAREAEAWLDAERAGLVAAGAYTAAHGWPAHTARLASALHRYLYDRAFHADALALAEQALRASAHRGDRTAQGRFSTDLAWLHWRRGRHDRACEHAARAARLARQTEDRLGEARARDCLGHLFLRGGDHEQAHDSFLTALRLFRAAGDRYGEARSQVGLGLVHERLGRYEAARDHHRRALQLYRELGDQGGEAVALMGLGSVHGQQGRHGQAHGLALRALRVQRSLGNRGHETEALNALGEAALALGAPRQAAEQHAAALALASEVGFRPEQARAFQGLARAHDALGRPDLARGYARRALSLAPVRAVPGTARAGAAAVGGAG</sequence>